<dbReference type="GeneID" id="101897195"/>
<evidence type="ECO:0000313" key="8">
    <source>
        <dbReference type="Proteomes" id="UP001652621"/>
    </source>
</evidence>
<feature type="transmembrane region" description="Helical" evidence="6">
    <location>
        <begin position="549"/>
        <end position="571"/>
    </location>
</feature>
<dbReference type="InterPro" id="IPR004776">
    <property type="entry name" value="Mem_transp_PIN-like"/>
</dbReference>
<dbReference type="Gene3D" id="1.10.10.10">
    <property type="entry name" value="Winged helix-like DNA-binding domain superfamily/Winged helix DNA-binding domain"/>
    <property type="match status" value="1"/>
</dbReference>
<feature type="transmembrane region" description="Helical" evidence="6">
    <location>
        <begin position="862"/>
        <end position="880"/>
    </location>
</feature>
<feature type="transmembrane region" description="Helical" evidence="6">
    <location>
        <begin position="343"/>
        <end position="360"/>
    </location>
</feature>
<dbReference type="PROSITE" id="PS50186">
    <property type="entry name" value="DEP"/>
    <property type="match status" value="1"/>
</dbReference>
<feature type="transmembrane region" description="Helical" evidence="6">
    <location>
        <begin position="87"/>
        <end position="105"/>
    </location>
</feature>
<feature type="transmembrane region" description="Helical" evidence="6">
    <location>
        <begin position="591"/>
        <end position="612"/>
    </location>
</feature>
<dbReference type="InterPro" id="IPR051832">
    <property type="entry name" value="mTOR-Rac_regulators"/>
</dbReference>
<gene>
    <name evidence="9" type="primary">LOC101897195</name>
</gene>
<feature type="transmembrane region" description="Helical" evidence="6">
    <location>
        <begin position="181"/>
        <end position="203"/>
    </location>
</feature>
<evidence type="ECO:0000256" key="3">
    <source>
        <dbReference type="ARBA" id="ARBA00022989"/>
    </source>
</evidence>
<feature type="transmembrane region" description="Helical" evidence="6">
    <location>
        <begin position="820"/>
        <end position="842"/>
    </location>
</feature>
<evidence type="ECO:0000256" key="5">
    <source>
        <dbReference type="SAM" id="MobiDB-lite"/>
    </source>
</evidence>
<feature type="transmembrane region" description="Helical" evidence="6">
    <location>
        <begin position="409"/>
        <end position="429"/>
    </location>
</feature>
<dbReference type="PANTHER" id="PTHR22829:SF5">
    <property type="entry name" value="INTEGRAL MEMBRANE PROTEIN GPR155"/>
    <property type="match status" value="1"/>
</dbReference>
<feature type="transmembrane region" description="Helical" evidence="6">
    <location>
        <begin position="117"/>
        <end position="135"/>
    </location>
</feature>
<keyword evidence="8" id="KW-1185">Reference proteome</keyword>
<dbReference type="CDD" id="cd04443">
    <property type="entry name" value="DEP_GPR155"/>
    <property type="match status" value="1"/>
</dbReference>
<feature type="compositionally biased region" description="Basic and acidic residues" evidence="5">
    <location>
        <begin position="739"/>
        <end position="760"/>
    </location>
</feature>
<evidence type="ECO:0000256" key="4">
    <source>
        <dbReference type="ARBA" id="ARBA00023136"/>
    </source>
</evidence>
<evidence type="ECO:0000256" key="6">
    <source>
        <dbReference type="SAM" id="Phobius"/>
    </source>
</evidence>
<dbReference type="RefSeq" id="XP_058975432.1">
    <property type="nucleotide sequence ID" value="XM_059119449.1"/>
</dbReference>
<feature type="transmembrane region" description="Helical" evidence="6">
    <location>
        <begin position="449"/>
        <end position="469"/>
    </location>
</feature>
<dbReference type="Pfam" id="PF03547">
    <property type="entry name" value="Mem_trans"/>
    <property type="match status" value="1"/>
</dbReference>
<evidence type="ECO:0000313" key="9">
    <source>
        <dbReference type="RefSeq" id="XP_058975432.1"/>
    </source>
</evidence>
<organism evidence="8 9">
    <name type="scientific">Musca domestica</name>
    <name type="common">House fly</name>
    <dbReference type="NCBI Taxonomy" id="7370"/>
    <lineage>
        <taxon>Eukaryota</taxon>
        <taxon>Metazoa</taxon>
        <taxon>Ecdysozoa</taxon>
        <taxon>Arthropoda</taxon>
        <taxon>Hexapoda</taxon>
        <taxon>Insecta</taxon>
        <taxon>Pterygota</taxon>
        <taxon>Neoptera</taxon>
        <taxon>Endopterygota</taxon>
        <taxon>Diptera</taxon>
        <taxon>Brachycera</taxon>
        <taxon>Muscomorpha</taxon>
        <taxon>Muscoidea</taxon>
        <taxon>Muscidae</taxon>
        <taxon>Musca</taxon>
    </lineage>
</organism>
<keyword evidence="2 6" id="KW-0812">Transmembrane</keyword>
<dbReference type="InterPro" id="IPR037368">
    <property type="entry name" value="GPR155_DEP"/>
</dbReference>
<dbReference type="PANTHER" id="PTHR22829">
    <property type="entry name" value="DEP DOMAIN PROTEIN"/>
    <property type="match status" value="1"/>
</dbReference>
<proteinExistence type="predicted"/>
<name>A0ABM3UPH3_MUSDO</name>
<feature type="transmembrane region" description="Helical" evidence="6">
    <location>
        <begin position="209"/>
        <end position="231"/>
    </location>
</feature>
<feature type="transmembrane region" description="Helical" evidence="6">
    <location>
        <begin position="147"/>
        <end position="169"/>
    </location>
</feature>
<dbReference type="SUPFAM" id="SSF46785">
    <property type="entry name" value="Winged helix' DNA-binding domain"/>
    <property type="match status" value="1"/>
</dbReference>
<sequence length="999" mass="110995">MESSMILAALHGDETIYANLGNIVEPDDEEMMDDEATTTAHSIMQNILSTMATTVENAASLSAAEMASTTSTTVAPDHDSTVSMNNFYPALVQCFGIIICGYLAGRFKIITNAETKGLGTFVGTFALPSLIFLSLVELNWSKVNWTFLLAMLISKAIVFFVVLLISLIVARPLNYARAGLLGIFCTQSNDFAIGYPIVMALYHDVHPEYASYLYLMAPISLAILNPIGLILMEIAKIAKNKTEQIQNPPLCPETCPAEQMAKRNRCLNEKTLLVFNTIKSLFFNPLLLMTLLGVAGSFIFANGLPEMMASVLRVFGQSFSATALFLLGLKIVGQGRSLKGSEFLLPGILILVKILVLPLVCRQTVNIMQAGSDFNDTTELSTFGFLYGTFPAAPGAFVIATQYNIEVELIAKSMVLCTFISAPLMFISAKMISLTNLNPIDYLHELDAFSFDISVAGVAACIWMLLLLITTKRFKRLPHRITFCLVLSQLMCCVGVILWSKLEHHQKWPLMIQFFLFNIGTYSSRLWTGILAISLLFLQCRSLCFVLKLWPYMIAFAWGVPTLISGLLVAFDSNVMSGEKHNPSFQYGNAQAAISVFMLVMCFIVTVGCLVMHQRYKKRYEKYLTYARELSNPESENSDIQSTISTANLLSNSGNLHQRRRYTSYSSSDDDDMLPSTGNGVVANGGGGPCNGSVANSNRTVSGAGGDGGCGSGNCCSSSSTTSPTTTVVVDIEDLLNKRNLEQNKKDSEDTDITEPKDEQLNQTNNGIRSGICSPSFNCGASTSQNCQSIIERYEDQTRRDLEPLEHANDGDEHQTLKHIVLLIILLCSMFVGLAVSIWTLVMEGMSGIYLELSFLDAFLNFGQSLIVMAVFIGDIGEFLQPLVKLWRKIWYGANVVTLPHWSQVSQETKHICEQFRTHHLENCKKDIAKDRRWRIKTYRKVFYGCEFVDWLIEVGLSKDRLEAVHYAKHLVNGRVLRHINNVYHFEDKQLLYNFCSRI</sequence>
<dbReference type="Proteomes" id="UP001652621">
    <property type="component" value="Unplaced"/>
</dbReference>
<feature type="domain" description="DEP" evidence="7">
    <location>
        <begin position="930"/>
        <end position="997"/>
    </location>
</feature>
<feature type="region of interest" description="Disordered" evidence="5">
    <location>
        <begin position="660"/>
        <end position="681"/>
    </location>
</feature>
<dbReference type="Gene3D" id="1.20.1070.10">
    <property type="entry name" value="Rhodopsin 7-helix transmembrane proteins"/>
    <property type="match status" value="1"/>
</dbReference>
<reference evidence="9" key="1">
    <citation type="submission" date="2025-08" db="UniProtKB">
        <authorList>
            <consortium name="RefSeq"/>
        </authorList>
    </citation>
    <scope>IDENTIFICATION</scope>
    <source>
        <strain evidence="9">Aabys</strain>
        <tissue evidence="9">Whole body</tissue>
    </source>
</reference>
<dbReference type="Pfam" id="PF00610">
    <property type="entry name" value="DEP"/>
    <property type="match status" value="1"/>
</dbReference>
<evidence type="ECO:0000256" key="2">
    <source>
        <dbReference type="ARBA" id="ARBA00022692"/>
    </source>
</evidence>
<feature type="region of interest" description="Disordered" evidence="5">
    <location>
        <begin position="739"/>
        <end position="766"/>
    </location>
</feature>
<protein>
    <submittedName>
        <fullName evidence="9">Integral membrane protein GPR155</fullName>
    </submittedName>
</protein>
<comment type="subcellular location">
    <subcellularLocation>
        <location evidence="1">Membrane</location>
        <topology evidence="1">Multi-pass membrane protein</topology>
    </subcellularLocation>
</comment>
<dbReference type="SMART" id="SM00049">
    <property type="entry name" value="DEP"/>
    <property type="match status" value="1"/>
</dbReference>
<dbReference type="InterPro" id="IPR000591">
    <property type="entry name" value="DEP_dom"/>
</dbReference>
<dbReference type="InterPro" id="IPR036390">
    <property type="entry name" value="WH_DNA-bd_sf"/>
</dbReference>
<feature type="transmembrane region" description="Helical" evidence="6">
    <location>
        <begin position="281"/>
        <end position="301"/>
    </location>
</feature>
<evidence type="ECO:0000256" key="1">
    <source>
        <dbReference type="ARBA" id="ARBA00004141"/>
    </source>
</evidence>
<keyword evidence="3 6" id="KW-1133">Transmembrane helix</keyword>
<evidence type="ECO:0000259" key="7">
    <source>
        <dbReference type="PROSITE" id="PS50186"/>
    </source>
</evidence>
<feature type="transmembrane region" description="Helical" evidence="6">
    <location>
        <begin position="512"/>
        <end position="537"/>
    </location>
</feature>
<feature type="transmembrane region" description="Helical" evidence="6">
    <location>
        <begin position="481"/>
        <end position="500"/>
    </location>
</feature>
<feature type="transmembrane region" description="Helical" evidence="6">
    <location>
        <begin position="307"/>
        <end position="331"/>
    </location>
</feature>
<feature type="transmembrane region" description="Helical" evidence="6">
    <location>
        <begin position="380"/>
        <end position="400"/>
    </location>
</feature>
<accession>A0ABM3UPH3</accession>
<keyword evidence="4 6" id="KW-0472">Membrane</keyword>
<dbReference type="InterPro" id="IPR036388">
    <property type="entry name" value="WH-like_DNA-bd_sf"/>
</dbReference>